<evidence type="ECO:0000313" key="3">
    <source>
        <dbReference type="Proteomes" id="UP000294547"/>
    </source>
</evidence>
<evidence type="ECO:0000256" key="1">
    <source>
        <dbReference type="ARBA" id="ARBA00023125"/>
    </source>
</evidence>
<name>A0A4R6RAX6_9HYPH</name>
<gene>
    <name evidence="2" type="ORF">EDD54_3250</name>
</gene>
<sequence>MISQKAKYAFKALVELATAPAGESMLIEDIARRAGIPRKFLEHILLQLKHHGVIASRRGRGGGYVLLKNPAEISIGQVLRMIDGPIAPLGCLSRSAYRPCSDCVSEEACAVRKIFGDIFAATIILMDATTLADAVRHAQSGTGGTPAAVVEGLLAGG</sequence>
<proteinExistence type="predicted"/>
<dbReference type="InterPro" id="IPR036388">
    <property type="entry name" value="WH-like_DNA-bd_sf"/>
</dbReference>
<protein>
    <submittedName>
        <fullName evidence="2">BadM/Rrf2 family transcriptional regulator</fullName>
    </submittedName>
</protein>
<dbReference type="InterPro" id="IPR030489">
    <property type="entry name" value="TR_Rrf2-type_CS"/>
</dbReference>
<dbReference type="PANTHER" id="PTHR33221">
    <property type="entry name" value="WINGED HELIX-TURN-HELIX TRANSCRIPTIONAL REGULATOR, RRF2 FAMILY"/>
    <property type="match status" value="1"/>
</dbReference>
<dbReference type="EMBL" id="SNXY01000009">
    <property type="protein sequence ID" value="TDP83291.1"/>
    <property type="molecule type" value="Genomic_DNA"/>
</dbReference>
<dbReference type="PROSITE" id="PS01332">
    <property type="entry name" value="HTH_RRF2_1"/>
    <property type="match status" value="1"/>
</dbReference>
<dbReference type="Proteomes" id="UP000294547">
    <property type="component" value="Unassembled WGS sequence"/>
</dbReference>
<dbReference type="OrthoDB" id="9802344at2"/>
<keyword evidence="1" id="KW-0238">DNA-binding</keyword>
<dbReference type="InterPro" id="IPR036390">
    <property type="entry name" value="WH_DNA-bd_sf"/>
</dbReference>
<dbReference type="RefSeq" id="WP_126538111.1">
    <property type="nucleotide sequence ID" value="NZ_BSPM01000009.1"/>
</dbReference>
<dbReference type="AlphaFoldDB" id="A0A4R6RAX6"/>
<dbReference type="Pfam" id="PF02082">
    <property type="entry name" value="Rrf2"/>
    <property type="match status" value="1"/>
</dbReference>
<dbReference type="PANTHER" id="PTHR33221:SF5">
    <property type="entry name" value="HTH-TYPE TRANSCRIPTIONAL REGULATOR ISCR"/>
    <property type="match status" value="1"/>
</dbReference>
<reference evidence="2 3" key="1">
    <citation type="submission" date="2019-03" db="EMBL/GenBank/DDBJ databases">
        <title>Genomic Encyclopedia of Type Strains, Phase IV (KMG-IV): sequencing the most valuable type-strain genomes for metagenomic binning, comparative biology and taxonomic classification.</title>
        <authorList>
            <person name="Goeker M."/>
        </authorList>
    </citation>
    <scope>NUCLEOTIDE SEQUENCE [LARGE SCALE GENOMIC DNA]</scope>
    <source>
        <strain evidence="2 3">DSM 102969</strain>
    </source>
</reference>
<dbReference type="GO" id="GO:0003700">
    <property type="term" value="F:DNA-binding transcription factor activity"/>
    <property type="evidence" value="ECO:0007669"/>
    <property type="project" value="TreeGrafter"/>
</dbReference>
<dbReference type="PROSITE" id="PS51197">
    <property type="entry name" value="HTH_RRF2_2"/>
    <property type="match status" value="1"/>
</dbReference>
<dbReference type="NCBIfam" id="TIGR00738">
    <property type="entry name" value="rrf2_super"/>
    <property type="match status" value="1"/>
</dbReference>
<accession>A0A4R6RAX6</accession>
<evidence type="ECO:0000313" key="2">
    <source>
        <dbReference type="EMBL" id="TDP83291.1"/>
    </source>
</evidence>
<dbReference type="Gene3D" id="1.10.10.10">
    <property type="entry name" value="Winged helix-like DNA-binding domain superfamily/Winged helix DNA-binding domain"/>
    <property type="match status" value="1"/>
</dbReference>
<organism evidence="2 3">
    <name type="scientific">Oharaeibacter diazotrophicus</name>
    <dbReference type="NCBI Taxonomy" id="1920512"/>
    <lineage>
        <taxon>Bacteria</taxon>
        <taxon>Pseudomonadati</taxon>
        <taxon>Pseudomonadota</taxon>
        <taxon>Alphaproteobacteria</taxon>
        <taxon>Hyphomicrobiales</taxon>
        <taxon>Pleomorphomonadaceae</taxon>
        <taxon>Oharaeibacter</taxon>
    </lineage>
</organism>
<comment type="caution">
    <text evidence="2">The sequence shown here is derived from an EMBL/GenBank/DDBJ whole genome shotgun (WGS) entry which is preliminary data.</text>
</comment>
<dbReference type="SUPFAM" id="SSF46785">
    <property type="entry name" value="Winged helix' DNA-binding domain"/>
    <property type="match status" value="1"/>
</dbReference>
<keyword evidence="3" id="KW-1185">Reference proteome</keyword>
<dbReference type="GO" id="GO:0005829">
    <property type="term" value="C:cytosol"/>
    <property type="evidence" value="ECO:0007669"/>
    <property type="project" value="TreeGrafter"/>
</dbReference>
<dbReference type="InterPro" id="IPR000944">
    <property type="entry name" value="Tscrpt_reg_Rrf2"/>
</dbReference>
<dbReference type="GO" id="GO:0003677">
    <property type="term" value="F:DNA binding"/>
    <property type="evidence" value="ECO:0007669"/>
    <property type="project" value="UniProtKB-KW"/>
</dbReference>